<proteinExistence type="predicted"/>
<feature type="region of interest" description="Disordered" evidence="1">
    <location>
        <begin position="26"/>
        <end position="88"/>
    </location>
</feature>
<dbReference type="AlphaFoldDB" id="A0AAV5GJB8"/>
<evidence type="ECO:0000313" key="2">
    <source>
        <dbReference type="EMBL" id="GJN92705.1"/>
    </source>
</evidence>
<reference evidence="2 3" key="1">
    <citation type="submission" date="2021-12" db="EMBL/GenBank/DDBJ databases">
        <title>High titer production of polyol ester of fatty acids by Rhodotorula paludigena BS15 towards product separation-free biomass refinery.</title>
        <authorList>
            <person name="Mano J."/>
            <person name="Ono H."/>
            <person name="Tanaka T."/>
            <person name="Naito K."/>
            <person name="Sushida H."/>
            <person name="Ike M."/>
            <person name="Tokuyasu K."/>
            <person name="Kitaoka M."/>
        </authorList>
    </citation>
    <scope>NUCLEOTIDE SEQUENCE [LARGE SCALE GENOMIC DNA]</scope>
    <source>
        <strain evidence="2 3">BS15</strain>
    </source>
</reference>
<evidence type="ECO:0000313" key="3">
    <source>
        <dbReference type="Proteomes" id="UP001342314"/>
    </source>
</evidence>
<evidence type="ECO:0000256" key="1">
    <source>
        <dbReference type="SAM" id="MobiDB-lite"/>
    </source>
</evidence>
<sequence length="131" mass="13685">MVGSATGGTITIERIRTMLRSVASRTFARAKSTATRPASESAAKEASTASSTASSSSAPASTARPAQRRKPDLETRAHEQAKAKGVDPALAYKQLLEERFGGGDSAALGTLVNGQPEGLAPNVKRNMFRLI</sequence>
<feature type="compositionally biased region" description="Basic and acidic residues" evidence="1">
    <location>
        <begin position="69"/>
        <end position="85"/>
    </location>
</feature>
<keyword evidence="3" id="KW-1185">Reference proteome</keyword>
<dbReference type="Proteomes" id="UP001342314">
    <property type="component" value="Unassembled WGS sequence"/>
</dbReference>
<gene>
    <name evidence="2" type="ORF">Rhopal_005740-T1</name>
</gene>
<accession>A0AAV5GJB8</accession>
<organism evidence="2 3">
    <name type="scientific">Rhodotorula paludigena</name>
    <dbReference type="NCBI Taxonomy" id="86838"/>
    <lineage>
        <taxon>Eukaryota</taxon>
        <taxon>Fungi</taxon>
        <taxon>Dikarya</taxon>
        <taxon>Basidiomycota</taxon>
        <taxon>Pucciniomycotina</taxon>
        <taxon>Microbotryomycetes</taxon>
        <taxon>Sporidiobolales</taxon>
        <taxon>Sporidiobolaceae</taxon>
        <taxon>Rhodotorula</taxon>
    </lineage>
</organism>
<dbReference type="EMBL" id="BQKY01000012">
    <property type="protein sequence ID" value="GJN92705.1"/>
    <property type="molecule type" value="Genomic_DNA"/>
</dbReference>
<feature type="compositionally biased region" description="Low complexity" evidence="1">
    <location>
        <begin position="36"/>
        <end position="65"/>
    </location>
</feature>
<comment type="caution">
    <text evidence="2">The sequence shown here is derived from an EMBL/GenBank/DDBJ whole genome shotgun (WGS) entry which is preliminary data.</text>
</comment>
<name>A0AAV5GJB8_9BASI</name>
<protein>
    <submittedName>
        <fullName evidence="2">Uncharacterized protein</fullName>
    </submittedName>
</protein>